<reference evidence="2 3" key="1">
    <citation type="journal article" date="2011" name="J. Bacteriol.">
        <title>Draft genome sequence of the polycyclic aromatic hydrocarbon-degrading, genetically engineered bioluminescent bioreporter Pseudomonas fluorescens HK44.</title>
        <authorList>
            <person name="Chauhan A."/>
            <person name="Layton A.C."/>
            <person name="Williams D.E."/>
            <person name="Smartt A.E."/>
            <person name="Ripp S."/>
            <person name="Karpinets T.V."/>
            <person name="Brown S.D."/>
            <person name="Sayler G.S."/>
        </authorList>
    </citation>
    <scope>NUCLEOTIDE SEQUENCE [LARGE SCALE GENOMIC DNA]</scope>
    <source>
        <strain evidence="2 3">HK44</strain>
    </source>
</reference>
<evidence type="ECO:0000313" key="3">
    <source>
        <dbReference type="Proteomes" id="UP000022611"/>
    </source>
</evidence>
<dbReference type="PATRIC" id="fig|1042209.11.peg.1260"/>
<comment type="caution">
    <text evidence="2">The sequence shown here is derived from an EMBL/GenBank/DDBJ whole genome shotgun (WGS) entry which is preliminary data.</text>
</comment>
<feature type="chain" id="PRO_5001458042" description="Lipoprotein" evidence="1">
    <location>
        <begin position="27"/>
        <end position="109"/>
    </location>
</feature>
<dbReference type="Proteomes" id="UP000022611">
    <property type="component" value="Unassembled WGS sequence"/>
</dbReference>
<evidence type="ECO:0000313" key="2">
    <source>
        <dbReference type="EMBL" id="EXF95725.1"/>
    </source>
</evidence>
<evidence type="ECO:0008006" key="4">
    <source>
        <dbReference type="Google" id="ProtNLM"/>
    </source>
</evidence>
<keyword evidence="1" id="KW-0732">Signal</keyword>
<sequence length="109" mass="11352">MIVNLANKIMSLTACALVLACGAVEAAGVDPACAGKHIFSDKPKLQADGSYIFEQDGYGNIATTLIGRQQYSVIDAVPKGDGKWCLATIEVNGQVNGNSFNSILTVGAF</sequence>
<protein>
    <recommendedName>
        <fullName evidence="4">Lipoprotein</fullName>
    </recommendedName>
</protein>
<name>A0A010SSE5_PSEFL</name>
<dbReference type="EMBL" id="AFOY02000005">
    <property type="protein sequence ID" value="EXF95725.1"/>
    <property type="molecule type" value="Genomic_DNA"/>
</dbReference>
<accession>A0A010SSE5</accession>
<feature type="signal peptide" evidence="1">
    <location>
        <begin position="1"/>
        <end position="26"/>
    </location>
</feature>
<dbReference type="AlphaFoldDB" id="A0A010SSE5"/>
<gene>
    <name evidence="2" type="ORF">HK44_023570</name>
</gene>
<evidence type="ECO:0000256" key="1">
    <source>
        <dbReference type="SAM" id="SignalP"/>
    </source>
</evidence>
<organism evidence="2 3">
    <name type="scientific">Pseudomonas fluorescens HK44</name>
    <dbReference type="NCBI Taxonomy" id="1042209"/>
    <lineage>
        <taxon>Bacteria</taxon>
        <taxon>Pseudomonadati</taxon>
        <taxon>Pseudomonadota</taxon>
        <taxon>Gammaproteobacteria</taxon>
        <taxon>Pseudomonadales</taxon>
        <taxon>Pseudomonadaceae</taxon>
        <taxon>Pseudomonas</taxon>
    </lineage>
</organism>
<dbReference type="HOGENOM" id="CLU_2181635_0_0_6"/>
<proteinExistence type="predicted"/>